<evidence type="ECO:0000256" key="3">
    <source>
        <dbReference type="ARBA" id="ARBA00022679"/>
    </source>
</evidence>
<dbReference type="GO" id="GO:0016757">
    <property type="term" value="F:glycosyltransferase activity"/>
    <property type="evidence" value="ECO:0007669"/>
    <property type="project" value="UniProtKB-KW"/>
</dbReference>
<sequence length="305" mass="35258">MKVVAIIVTYNRKNLLLHCIDAIYAQCKKPDAIYIIDNNSTDGTYALLHEKGIVNGNNEYNGISLIYVQLPINGGGSMGFHEGLKRVHNEGVYDYYWVMDDDGEPHPNCLKELLAHLTMGEYLSPLVVDIENKTSMAFGDGEPIETFVSKRSVDGEVITGMANPFNGILYSKRFLEEVGYPERDMFIWGDEVNYDLRARQKGFAPTVICKAMHFHPKNRASHSKPFFFGMKKVVFVDNKWKMYCRCCNAIHNYKLAGNYIQIIKEFCLYNWLFFFTNFRLDWVVLYNKAFFNGMRSRFGGHKKYM</sequence>
<keyword evidence="2" id="KW-0328">Glycosyltransferase</keyword>
<dbReference type="PANTHER" id="PTHR43179:SF12">
    <property type="entry name" value="GALACTOFURANOSYLTRANSFERASE GLFT2"/>
    <property type="match status" value="1"/>
</dbReference>
<evidence type="ECO:0000256" key="2">
    <source>
        <dbReference type="ARBA" id="ARBA00022676"/>
    </source>
</evidence>
<organism evidence="5 6">
    <name type="scientific">Bacteroides xylanisolvens</name>
    <dbReference type="NCBI Taxonomy" id="371601"/>
    <lineage>
        <taxon>Bacteria</taxon>
        <taxon>Pseudomonadati</taxon>
        <taxon>Bacteroidota</taxon>
        <taxon>Bacteroidia</taxon>
        <taxon>Bacteroidales</taxon>
        <taxon>Bacteroidaceae</taxon>
        <taxon>Bacteroides</taxon>
    </lineage>
</organism>
<dbReference type="EMBL" id="WDED01000014">
    <property type="protein sequence ID" value="KAB6147601.1"/>
    <property type="molecule type" value="Genomic_DNA"/>
</dbReference>
<evidence type="ECO:0000313" key="5">
    <source>
        <dbReference type="EMBL" id="KAB6147601.1"/>
    </source>
</evidence>
<dbReference type="PANTHER" id="PTHR43179">
    <property type="entry name" value="RHAMNOSYLTRANSFERASE WBBL"/>
    <property type="match status" value="1"/>
</dbReference>
<protein>
    <submittedName>
        <fullName evidence="5">Glycosyltransferase</fullName>
    </submittedName>
</protein>
<gene>
    <name evidence="5" type="ORF">GA398_11090</name>
</gene>
<dbReference type="RefSeq" id="WP_151934697.1">
    <property type="nucleotide sequence ID" value="NZ_JBCHGU010000008.1"/>
</dbReference>
<feature type="domain" description="Glycosyltransferase 2-like" evidence="4">
    <location>
        <begin position="6"/>
        <end position="121"/>
    </location>
</feature>
<dbReference type="AlphaFoldDB" id="A0A7J5PX06"/>
<dbReference type="InterPro" id="IPR001173">
    <property type="entry name" value="Glyco_trans_2-like"/>
</dbReference>
<dbReference type="Proteomes" id="UP000434604">
    <property type="component" value="Unassembled WGS sequence"/>
</dbReference>
<evidence type="ECO:0000256" key="1">
    <source>
        <dbReference type="ARBA" id="ARBA00006739"/>
    </source>
</evidence>
<proteinExistence type="inferred from homology"/>
<dbReference type="Gene3D" id="3.90.550.10">
    <property type="entry name" value="Spore Coat Polysaccharide Biosynthesis Protein SpsA, Chain A"/>
    <property type="match status" value="1"/>
</dbReference>
<evidence type="ECO:0000259" key="4">
    <source>
        <dbReference type="Pfam" id="PF00535"/>
    </source>
</evidence>
<comment type="caution">
    <text evidence="5">The sequence shown here is derived from an EMBL/GenBank/DDBJ whole genome shotgun (WGS) entry which is preliminary data.</text>
</comment>
<keyword evidence="3 5" id="KW-0808">Transferase</keyword>
<dbReference type="SUPFAM" id="SSF53448">
    <property type="entry name" value="Nucleotide-diphospho-sugar transferases"/>
    <property type="match status" value="1"/>
</dbReference>
<accession>A0A7J5PX06</accession>
<reference evidence="5 6" key="1">
    <citation type="journal article" date="2019" name="Nat. Med.">
        <title>A library of human gut bacterial isolates paired with longitudinal multiomics data enables mechanistic microbiome research.</title>
        <authorList>
            <person name="Poyet M."/>
            <person name="Groussin M."/>
            <person name="Gibbons S.M."/>
            <person name="Avila-Pacheco J."/>
            <person name="Jiang X."/>
            <person name="Kearney S.M."/>
            <person name="Perrotta A.R."/>
            <person name="Berdy B."/>
            <person name="Zhao S."/>
            <person name="Lieberman T.D."/>
            <person name="Swanson P.K."/>
            <person name="Smith M."/>
            <person name="Roesemann S."/>
            <person name="Alexander J.E."/>
            <person name="Rich S.A."/>
            <person name="Livny J."/>
            <person name="Vlamakis H."/>
            <person name="Clish C."/>
            <person name="Bullock K."/>
            <person name="Deik A."/>
            <person name="Scott J."/>
            <person name="Pierce K.A."/>
            <person name="Xavier R.J."/>
            <person name="Alm E.J."/>
        </authorList>
    </citation>
    <scope>NUCLEOTIDE SEQUENCE [LARGE SCALE GENOMIC DNA]</scope>
    <source>
        <strain evidence="5 6">BIOML-A58</strain>
    </source>
</reference>
<evidence type="ECO:0000313" key="6">
    <source>
        <dbReference type="Proteomes" id="UP000434604"/>
    </source>
</evidence>
<dbReference type="InterPro" id="IPR029044">
    <property type="entry name" value="Nucleotide-diphossugar_trans"/>
</dbReference>
<comment type="similarity">
    <text evidence="1">Belongs to the glycosyltransferase 2 family.</text>
</comment>
<dbReference type="Pfam" id="PF00535">
    <property type="entry name" value="Glycos_transf_2"/>
    <property type="match status" value="1"/>
</dbReference>
<name>A0A7J5PX06_9BACE</name>